<evidence type="ECO:0000256" key="2">
    <source>
        <dbReference type="SAM" id="SignalP"/>
    </source>
</evidence>
<sequence length="471" mass="52303">MKKKICFLMIFVLLMSLLPAFGLANPVKAQETQVYLNGVKINTGDVLPFIENGRTMVPVRLFSENLGADVKWDDATQAVTIQGEDVSVKLTIGKKEAVVNGKNKTLDVAPIVLSGRTIVPLRFIAEAFGADVKWDKETSRAVVVWNIKIKDSTGNDVTVPAGLNRLVILNANAAEALRILQIPDDFIIGVSDSTSSYSPYLGLDNKPSVGGAFKPSLEKIMELKPQAVIAYGKYPDKTLEEKLEPAGIKVIRLDFFKPETYNNDLKTLAKIFGRVKTADEFMQWKANATAIVADRIKSLNAEDKFKVFGMDIGMGNNSLTATTWTIYGQNTSVHQGLEAAGGINVARDMKDYPKVNPEWVLEKNPDKIVLSAYEKDVLGYTVKDNTNVVKLRDSAITNPVISKTNAGKNKQVYIIEKHLLGGDKTYLGTLYLAKWFYPERFKDVNPNQVLKEYFEKWLGIPMKGIWAYPEP</sequence>
<feature type="domain" description="Fe/B12 periplasmic-binding" evidence="3">
    <location>
        <begin position="165"/>
        <end position="444"/>
    </location>
</feature>
<evidence type="ECO:0000259" key="3">
    <source>
        <dbReference type="PROSITE" id="PS50983"/>
    </source>
</evidence>
<keyword evidence="5" id="KW-1185">Reference proteome</keyword>
<dbReference type="PROSITE" id="PS50983">
    <property type="entry name" value="FE_B12_PBP"/>
    <property type="match status" value="1"/>
</dbReference>
<comment type="similarity">
    <text evidence="1">Belongs to the bacterial solute-binding protein 8 family.</text>
</comment>
<dbReference type="InterPro" id="IPR036582">
    <property type="entry name" value="Mao_N_sf"/>
</dbReference>
<dbReference type="KEGG" id="tki:TKV_c16580"/>
<dbReference type="OrthoDB" id="9787830at2"/>
<dbReference type="Gene3D" id="3.30.457.10">
    <property type="entry name" value="Copper amine oxidase-like, N-terminal domain"/>
    <property type="match status" value="1"/>
</dbReference>
<dbReference type="Pfam" id="PF01497">
    <property type="entry name" value="Peripla_BP_2"/>
    <property type="match status" value="1"/>
</dbReference>
<reference evidence="5" key="1">
    <citation type="journal article" date="2015" name="Genome Announc.">
        <title>Whole-Genome Sequences of 80 Environmental and Clinical Isolates of Burkholderia pseudomallei.</title>
        <authorList>
            <person name="Johnson S.L."/>
            <person name="Baker A.L."/>
            <person name="Chain P.S."/>
            <person name="Currie B.J."/>
            <person name="Daligault H.E."/>
            <person name="Davenport K.W."/>
            <person name="Davis C.B."/>
            <person name="Inglis T.J."/>
            <person name="Kaestli M."/>
            <person name="Koren S."/>
            <person name="Mayo M."/>
            <person name="Merritt A.J."/>
            <person name="Price E.P."/>
            <person name="Sarovich D.S."/>
            <person name="Warner J."/>
            <person name="Rosovitz M.J."/>
        </authorList>
    </citation>
    <scope>NUCLEOTIDE SEQUENCE [LARGE SCALE GENOMIC DNA]</scope>
    <source>
        <strain evidence="5">DSM 2030</strain>
    </source>
</reference>
<dbReference type="PANTHER" id="PTHR30535">
    <property type="entry name" value="VITAMIN B12-BINDING PROTEIN"/>
    <property type="match status" value="1"/>
</dbReference>
<evidence type="ECO:0000313" key="4">
    <source>
        <dbReference type="EMBL" id="AIS52812.1"/>
    </source>
</evidence>
<dbReference type="STRING" id="2325.TKV_c16580"/>
<dbReference type="SUPFAM" id="SSF53807">
    <property type="entry name" value="Helical backbone' metal receptor"/>
    <property type="match status" value="1"/>
</dbReference>
<accession>A0A097ASP8</accession>
<dbReference type="InterPro" id="IPR012854">
    <property type="entry name" value="Cu_amine_oxidase-like_N"/>
</dbReference>
<dbReference type="Gene3D" id="3.40.50.1980">
    <property type="entry name" value="Nitrogenase molybdenum iron protein domain"/>
    <property type="match status" value="2"/>
</dbReference>
<dbReference type="SUPFAM" id="SSF55383">
    <property type="entry name" value="Copper amine oxidase, domain N"/>
    <property type="match status" value="1"/>
</dbReference>
<dbReference type="eggNOG" id="COG0860">
    <property type="taxonomic scope" value="Bacteria"/>
</dbReference>
<dbReference type="Proteomes" id="UP000029669">
    <property type="component" value="Chromosome"/>
</dbReference>
<keyword evidence="2" id="KW-0732">Signal</keyword>
<feature type="chain" id="PRO_5039574808" evidence="2">
    <location>
        <begin position="25"/>
        <end position="471"/>
    </location>
</feature>
<dbReference type="InterPro" id="IPR050902">
    <property type="entry name" value="ABC_Transporter_SBP"/>
</dbReference>
<dbReference type="PANTHER" id="PTHR30535:SF34">
    <property type="entry name" value="MOLYBDATE-BINDING PROTEIN MOLA"/>
    <property type="match status" value="1"/>
</dbReference>
<feature type="signal peptide" evidence="2">
    <location>
        <begin position="1"/>
        <end position="24"/>
    </location>
</feature>
<protein>
    <submittedName>
        <fullName evidence="4">Periplasmic binding protein</fullName>
    </submittedName>
</protein>
<proteinExistence type="inferred from homology"/>
<dbReference type="EMBL" id="CP009170">
    <property type="protein sequence ID" value="AIS52812.1"/>
    <property type="molecule type" value="Genomic_DNA"/>
</dbReference>
<name>A0A097ASP8_THEKI</name>
<organism evidence="4 5">
    <name type="scientific">Thermoanaerobacter kivui</name>
    <name type="common">Acetogenium kivui</name>
    <dbReference type="NCBI Taxonomy" id="2325"/>
    <lineage>
        <taxon>Bacteria</taxon>
        <taxon>Bacillati</taxon>
        <taxon>Bacillota</taxon>
        <taxon>Clostridia</taxon>
        <taxon>Thermoanaerobacterales</taxon>
        <taxon>Thermoanaerobacteraceae</taxon>
        <taxon>Thermoanaerobacter</taxon>
    </lineage>
</organism>
<dbReference type="Pfam" id="PF07833">
    <property type="entry name" value="Cu_amine_oxidN1"/>
    <property type="match status" value="1"/>
</dbReference>
<dbReference type="eggNOG" id="COG0614">
    <property type="taxonomic scope" value="Bacteria"/>
</dbReference>
<dbReference type="RefSeq" id="WP_049685500.1">
    <property type="nucleotide sequence ID" value="NZ_CP009170.1"/>
</dbReference>
<dbReference type="AlphaFoldDB" id="A0A097ASP8"/>
<evidence type="ECO:0000256" key="1">
    <source>
        <dbReference type="ARBA" id="ARBA00008814"/>
    </source>
</evidence>
<dbReference type="InterPro" id="IPR002491">
    <property type="entry name" value="ABC_transptr_periplasmic_BD"/>
</dbReference>
<gene>
    <name evidence="4" type="ORF">TKV_c16580</name>
</gene>
<evidence type="ECO:0000313" key="5">
    <source>
        <dbReference type="Proteomes" id="UP000029669"/>
    </source>
</evidence>
<dbReference type="HOGENOM" id="CLU_038034_2_0_9"/>